<evidence type="ECO:0000259" key="11">
    <source>
        <dbReference type="PROSITE" id="PS50112"/>
    </source>
</evidence>
<name>A0A495VE73_9GAMM</name>
<dbReference type="SUPFAM" id="SSF55785">
    <property type="entry name" value="PYP-like sensor domain (PAS domain)"/>
    <property type="match status" value="6"/>
</dbReference>
<dbReference type="InterPro" id="IPR004358">
    <property type="entry name" value="Sig_transdc_His_kin-like_C"/>
</dbReference>
<feature type="domain" description="PAS" evidence="11">
    <location>
        <begin position="1426"/>
        <end position="1481"/>
    </location>
</feature>
<feature type="modified residue" description="4-aspartylphosphate" evidence="6">
    <location>
        <position position="2035"/>
    </location>
</feature>
<dbReference type="Pfam" id="PF08448">
    <property type="entry name" value="PAS_4"/>
    <property type="match status" value="1"/>
</dbReference>
<dbReference type="InterPro" id="IPR003018">
    <property type="entry name" value="GAF"/>
</dbReference>
<evidence type="ECO:0000256" key="7">
    <source>
        <dbReference type="SAM" id="MobiDB-lite"/>
    </source>
</evidence>
<keyword evidence="14" id="KW-1185">Reference proteome</keyword>
<evidence type="ECO:0000256" key="8">
    <source>
        <dbReference type="SAM" id="Phobius"/>
    </source>
</evidence>
<dbReference type="EC" id="2.7.13.3" evidence="2"/>
<dbReference type="CDD" id="cd00130">
    <property type="entry name" value="PAS"/>
    <property type="match status" value="6"/>
</dbReference>
<feature type="domain" description="PAC" evidence="12">
    <location>
        <begin position="936"/>
        <end position="989"/>
    </location>
</feature>
<keyword evidence="8" id="KW-0812">Transmembrane</keyword>
<dbReference type="PANTHER" id="PTHR43304">
    <property type="entry name" value="PHYTOCHROME-LIKE PROTEIN CPH1"/>
    <property type="match status" value="1"/>
</dbReference>
<dbReference type="RefSeq" id="WP_120798292.1">
    <property type="nucleotide sequence ID" value="NZ_RBXL01000001.1"/>
</dbReference>
<feature type="domain" description="Histidine kinase" evidence="9">
    <location>
        <begin position="1738"/>
        <end position="1963"/>
    </location>
</feature>
<evidence type="ECO:0000256" key="2">
    <source>
        <dbReference type="ARBA" id="ARBA00012438"/>
    </source>
</evidence>
<feature type="domain" description="PAS" evidence="11">
    <location>
        <begin position="865"/>
        <end position="929"/>
    </location>
</feature>
<feature type="domain" description="PAC" evidence="12">
    <location>
        <begin position="1500"/>
        <end position="1552"/>
    </location>
</feature>
<feature type="transmembrane region" description="Helical" evidence="8">
    <location>
        <begin position="181"/>
        <end position="200"/>
    </location>
</feature>
<dbReference type="InterPro" id="IPR036890">
    <property type="entry name" value="HATPase_C_sf"/>
</dbReference>
<feature type="transmembrane region" description="Helical" evidence="8">
    <location>
        <begin position="37"/>
        <end position="59"/>
    </location>
</feature>
<evidence type="ECO:0000313" key="14">
    <source>
        <dbReference type="Proteomes" id="UP000274556"/>
    </source>
</evidence>
<evidence type="ECO:0000256" key="4">
    <source>
        <dbReference type="ARBA" id="ARBA00022679"/>
    </source>
</evidence>
<feature type="transmembrane region" description="Helical" evidence="8">
    <location>
        <begin position="12"/>
        <end position="30"/>
    </location>
</feature>
<sequence>MNQQSSPGATMSPIRTVALTVLLTLLAVVGNHFNLSLFFGLQIIFGSVAVLLAIVWFGTRAGLIVAAASGAYTYFLWDHPFALLIFLAEAAFVGWHRDHARRRGRATPDLGVSVMLYWVLIGIPLVLLFYRGVMEMVWHQTLVVAVKQALNGILNAALAGLVVMVVAAMRRRSGSLSARQVLFTLFLSGFLLPSILVVAWENYDLKDRLEQDLADRLRTFGVLTIHELDTGPRGTSPEAAEIHLDHVREMARLFGNTLPEYAKLEVRLIGPAGDPGPPAGAPNARTARTAADDLMILAPEDWHPSRMAFWWQSRYRMILPLAEPTVGEGLLIELSAATLVDKLQHTVLRLLTLLLAIAAIAILLADRFALLLVRPLNQLVGIAADLPARIVAGETPAIPSPGLLAEGRALTDAFGVMSRGLSESFAMIERERDAQSRLRSVRDLQAKMLAGLMTSGEDERTAAERLCALVEGIAPGCRCVLFKKGLADSRVHFAGGGLGAGEYAELERRVRERDPAGVSRMDSASRFFVVESARDATDRRQTDILSAGGEAFWWCSDIITQDNQCAGVLAIGPCPSREPDADVPEILEAAADLAALAFETLRTRQRHAVLIKALSQAGTGIVVAGRVAGADYRISYVNQGFETLTGYRADEVMGLNCRFLQGDDRGQPERARIRAALASGEPCQVTLRNYRKDGTAFWNALNVAPLVDSRGEVTHYVGIQQDITAVKEAMERLARSEAMLREAQATAHLGTWDLDYDSGRIEWSDEAFRLLGYAPGAVTPSLDAFCAAVPEEDAARVRAEMESVITRPDGRFVVEHRVQGANGVQRILRAEGRVHFADNGTPLRLSGTALDITAQRAIEEALRSQEERYRLVVENIEDLVVRMDAEGRFEYVSPSYCRLFGRDEAGLIGHHFLPNVHPADRDATTAAMNALRHPPYTCLFDQRARTVKGWRWLQWVDRALVDGEGRIHSIIGIGRDITERKTAELALTQERRRLADIIDGTQVGTWEWDLVTNDLTLNPRWAEMLGRRLEDLEPTTIETWQMFCHPEDLSRSESEVARHLCGETDHYRCELRMLHDDGSWIWIQDQGRVSARDAQGRPLRMAGIHEDITVRREAEIELMRRESLERELLGLASDFVAVYDENLDPLINRTLERLGGFTESDRAYVFRFDLVADTMSNSHEWVAQGVEPMIGHLQCLPIDHFSASMHLLKSGQAAVVPRVAELPDAWAKEREILQFQSILSVVLVPLLQNERLIGFVGFDAVQVPRDWSEAEVRFLRVFSSILVSAFERARTYAELRESNLRYDQLALHSRTVNWEVDADGLFIYLSPTVETVWGYRCEDLIGRKHFFDLAPEASRDSLKAETLHSFARLDHFTDYVNPIRCADGSTIWVLSSGAPVVAEDGTLLGYRGTDVDITERHRVQEQLEKSEARLSAIFENAPLGISIVGPNRRLHLVNRALGEFLGYSSQDLVGTGIDEITFPDDLATELVLFGELMAGKRNFYRMTMRYRKADGSLAWGDLRVAVLPGGSSERPLTLAMVEDITEFQAATERKRELEGTLLRYTNSLESLVDLASQALPAAEELLALLQLGCVGLGMDAGEISEIRTDQTPHPIVRFPPADAPGSASEASIPEDTAGQETIDAEPGVPHVLFGAALPAATANAGYLVCVRMALSWIGPNGRANDLVIRFLGHAERSELSGPERELVRLLGQRIVAQQYQRQLQAALISAKERETIGHLASGVAHDFNNLLGVIDANLYYLEAILSGEQGDPEVAQVIEETQSALGQAKVVTSGMLSLSRAGGIVLERVALEKTIRELVTIIRQVLPAKINLGLDLEPGLAAESNASFLQAALLNLVLNARDAMPDGGDLLIAVQTVVWDASVPLAVGRLDPGEYVQVRVVDTGCGMSEEVLDRLFEPLFSTKAKQRGHGLGLFMVQEFVVRSGAALAVSSQVGKGTEFRLLMPIDHQESPQIDRIAPSNALSITPLLRVLVVDDDPRVADSVGRLLMLDGALVSFAENGQDALDLLRHDADFDLVLSDLAMPVLDGAALCAELTQGFPDLKVILMTGQTPSAFSLDALPYAPLVLRKPIDHGALRAAIAEASARVGS</sequence>
<dbReference type="InterPro" id="IPR000014">
    <property type="entry name" value="PAS"/>
</dbReference>
<dbReference type="EMBL" id="RBXL01000001">
    <property type="protein sequence ID" value="RKT46128.1"/>
    <property type="molecule type" value="Genomic_DNA"/>
</dbReference>
<dbReference type="InterPro" id="IPR003594">
    <property type="entry name" value="HATPase_dom"/>
</dbReference>
<evidence type="ECO:0000259" key="12">
    <source>
        <dbReference type="PROSITE" id="PS50113"/>
    </source>
</evidence>
<dbReference type="InterPro" id="IPR029016">
    <property type="entry name" value="GAF-like_dom_sf"/>
</dbReference>
<keyword evidence="4" id="KW-0808">Transferase</keyword>
<dbReference type="PROSITE" id="PS50112">
    <property type="entry name" value="PAS"/>
    <property type="match status" value="4"/>
</dbReference>
<evidence type="ECO:0000259" key="9">
    <source>
        <dbReference type="PROSITE" id="PS50109"/>
    </source>
</evidence>
<dbReference type="SMART" id="SM00387">
    <property type="entry name" value="HATPase_c"/>
    <property type="match status" value="1"/>
</dbReference>
<dbReference type="Gene3D" id="3.30.565.10">
    <property type="entry name" value="Histidine kinase-like ATPase, C-terminal domain"/>
    <property type="match status" value="1"/>
</dbReference>
<dbReference type="SUPFAM" id="SSF52172">
    <property type="entry name" value="CheY-like"/>
    <property type="match status" value="1"/>
</dbReference>
<feature type="domain" description="Response regulatory" evidence="10">
    <location>
        <begin position="1985"/>
        <end position="2099"/>
    </location>
</feature>
<dbReference type="Proteomes" id="UP000274556">
    <property type="component" value="Unassembled WGS sequence"/>
</dbReference>
<proteinExistence type="predicted"/>
<dbReference type="CDD" id="cd00156">
    <property type="entry name" value="REC"/>
    <property type="match status" value="1"/>
</dbReference>
<evidence type="ECO:0000259" key="10">
    <source>
        <dbReference type="PROSITE" id="PS50110"/>
    </source>
</evidence>
<keyword evidence="8" id="KW-1133">Transmembrane helix</keyword>
<dbReference type="SMART" id="SM00065">
    <property type="entry name" value="GAF"/>
    <property type="match status" value="1"/>
</dbReference>
<gene>
    <name evidence="13" type="ORF">BDD21_3627</name>
</gene>
<feature type="domain" description="PAC" evidence="12">
    <location>
        <begin position="1372"/>
        <end position="1425"/>
    </location>
</feature>
<keyword evidence="8" id="KW-0472">Membrane</keyword>
<dbReference type="SUPFAM" id="SSF55781">
    <property type="entry name" value="GAF domain-like"/>
    <property type="match status" value="2"/>
</dbReference>
<feature type="transmembrane region" description="Helical" evidence="8">
    <location>
        <begin position="110"/>
        <end position="130"/>
    </location>
</feature>
<dbReference type="Pfam" id="PF08447">
    <property type="entry name" value="PAS_3"/>
    <property type="match status" value="4"/>
</dbReference>
<dbReference type="Pfam" id="PF00072">
    <property type="entry name" value="Response_reg"/>
    <property type="match status" value="1"/>
</dbReference>
<dbReference type="Gene3D" id="2.10.70.100">
    <property type="match status" value="1"/>
</dbReference>
<dbReference type="Pfam" id="PF13426">
    <property type="entry name" value="PAS_9"/>
    <property type="match status" value="1"/>
</dbReference>
<evidence type="ECO:0000256" key="6">
    <source>
        <dbReference type="PROSITE-ProRule" id="PRU00169"/>
    </source>
</evidence>
<feature type="domain" description="PAC" evidence="12">
    <location>
        <begin position="1067"/>
        <end position="1120"/>
    </location>
</feature>
<dbReference type="NCBIfam" id="TIGR00229">
    <property type="entry name" value="sensory_box"/>
    <property type="match status" value="6"/>
</dbReference>
<dbReference type="InterPro" id="IPR011006">
    <property type="entry name" value="CheY-like_superfamily"/>
</dbReference>
<dbReference type="Pfam" id="PF01590">
    <property type="entry name" value="GAF"/>
    <property type="match status" value="1"/>
</dbReference>
<dbReference type="Gene3D" id="1.10.287.130">
    <property type="match status" value="1"/>
</dbReference>
<feature type="region of interest" description="Disordered" evidence="7">
    <location>
        <begin position="1614"/>
        <end position="1637"/>
    </location>
</feature>
<feature type="domain" description="PAS" evidence="11">
    <location>
        <begin position="1316"/>
        <end position="1370"/>
    </location>
</feature>
<feature type="transmembrane region" description="Helical" evidence="8">
    <location>
        <begin position="79"/>
        <end position="98"/>
    </location>
</feature>
<dbReference type="PRINTS" id="PR00344">
    <property type="entry name" value="BCTRLSENSOR"/>
</dbReference>
<keyword evidence="3 6" id="KW-0597">Phosphoprotein</keyword>
<dbReference type="SMART" id="SM00448">
    <property type="entry name" value="REC"/>
    <property type="match status" value="1"/>
</dbReference>
<dbReference type="SUPFAM" id="SSF55874">
    <property type="entry name" value="ATPase domain of HSP90 chaperone/DNA topoisomerase II/histidine kinase"/>
    <property type="match status" value="1"/>
</dbReference>
<protein>
    <recommendedName>
        <fullName evidence="2">histidine kinase</fullName>
        <ecNumber evidence="2">2.7.13.3</ecNumber>
    </recommendedName>
</protein>
<dbReference type="Pfam" id="PF02518">
    <property type="entry name" value="HATPase_c"/>
    <property type="match status" value="1"/>
</dbReference>
<accession>A0A495VE73</accession>
<dbReference type="Gene3D" id="3.30.450.40">
    <property type="match status" value="1"/>
</dbReference>
<evidence type="ECO:0000256" key="5">
    <source>
        <dbReference type="ARBA" id="ARBA00022777"/>
    </source>
</evidence>
<dbReference type="InterPro" id="IPR003661">
    <property type="entry name" value="HisK_dim/P_dom"/>
</dbReference>
<evidence type="ECO:0000313" key="13">
    <source>
        <dbReference type="EMBL" id="RKT46128.1"/>
    </source>
</evidence>
<dbReference type="InterPro" id="IPR052162">
    <property type="entry name" value="Sensor_kinase/Photoreceptor"/>
</dbReference>
<dbReference type="PROSITE" id="PS50113">
    <property type="entry name" value="PAC"/>
    <property type="match status" value="6"/>
</dbReference>
<dbReference type="SMART" id="SM00091">
    <property type="entry name" value="PAS"/>
    <property type="match status" value="6"/>
</dbReference>
<dbReference type="InterPro" id="IPR013656">
    <property type="entry name" value="PAS_4"/>
</dbReference>
<organism evidence="13 14">
    <name type="scientific">Thiocapsa rosea</name>
    <dbReference type="NCBI Taxonomy" id="69360"/>
    <lineage>
        <taxon>Bacteria</taxon>
        <taxon>Pseudomonadati</taxon>
        <taxon>Pseudomonadota</taxon>
        <taxon>Gammaproteobacteria</taxon>
        <taxon>Chromatiales</taxon>
        <taxon>Chromatiaceae</taxon>
        <taxon>Thiocapsa</taxon>
    </lineage>
</organism>
<feature type="domain" description="PAS" evidence="11">
    <location>
        <begin position="606"/>
        <end position="680"/>
    </location>
</feature>
<reference evidence="13 14" key="1">
    <citation type="submission" date="2018-10" db="EMBL/GenBank/DDBJ databases">
        <title>Genomic Encyclopedia of Archaeal and Bacterial Type Strains, Phase II (KMG-II): from individual species to whole genera.</title>
        <authorList>
            <person name="Goeker M."/>
        </authorList>
    </citation>
    <scope>NUCLEOTIDE SEQUENCE [LARGE SCALE GENOMIC DNA]</scope>
    <source>
        <strain evidence="13 14">DSM 235</strain>
    </source>
</reference>
<evidence type="ECO:0000256" key="3">
    <source>
        <dbReference type="ARBA" id="ARBA00022553"/>
    </source>
</evidence>
<dbReference type="Gene3D" id="3.40.50.2300">
    <property type="match status" value="1"/>
</dbReference>
<feature type="transmembrane region" description="Helical" evidence="8">
    <location>
        <begin position="150"/>
        <end position="169"/>
    </location>
</feature>
<dbReference type="InterPro" id="IPR005467">
    <property type="entry name" value="His_kinase_dom"/>
</dbReference>
<dbReference type="Gene3D" id="1.10.1760.20">
    <property type="match status" value="1"/>
</dbReference>
<keyword evidence="5" id="KW-0418">Kinase</keyword>
<dbReference type="InterPro" id="IPR000700">
    <property type="entry name" value="PAS-assoc_C"/>
</dbReference>
<dbReference type="InterPro" id="IPR013655">
    <property type="entry name" value="PAS_fold_3"/>
</dbReference>
<dbReference type="Gene3D" id="3.30.450.20">
    <property type="entry name" value="PAS domain"/>
    <property type="match status" value="6"/>
</dbReference>
<dbReference type="PANTHER" id="PTHR43304:SF1">
    <property type="entry name" value="PAC DOMAIN-CONTAINING PROTEIN"/>
    <property type="match status" value="1"/>
</dbReference>
<dbReference type="InterPro" id="IPR001789">
    <property type="entry name" value="Sig_transdc_resp-reg_receiver"/>
</dbReference>
<comment type="catalytic activity">
    <reaction evidence="1">
        <text>ATP + protein L-histidine = ADP + protein N-phospho-L-histidine.</text>
        <dbReference type="EC" id="2.7.13.3"/>
    </reaction>
</comment>
<dbReference type="OrthoDB" id="9770473at2"/>
<evidence type="ECO:0000256" key="1">
    <source>
        <dbReference type="ARBA" id="ARBA00000085"/>
    </source>
</evidence>
<dbReference type="PROSITE" id="PS50110">
    <property type="entry name" value="RESPONSE_REGULATORY"/>
    <property type="match status" value="1"/>
</dbReference>
<dbReference type="PROSITE" id="PS50109">
    <property type="entry name" value="HIS_KIN"/>
    <property type="match status" value="1"/>
</dbReference>
<dbReference type="InterPro" id="IPR001610">
    <property type="entry name" value="PAC"/>
</dbReference>
<dbReference type="InterPro" id="IPR035965">
    <property type="entry name" value="PAS-like_dom_sf"/>
</dbReference>
<feature type="domain" description="PAC" evidence="12">
    <location>
        <begin position="683"/>
        <end position="735"/>
    </location>
</feature>
<dbReference type="SMART" id="SM00086">
    <property type="entry name" value="PAC"/>
    <property type="match status" value="6"/>
</dbReference>
<dbReference type="GO" id="GO:0000155">
    <property type="term" value="F:phosphorelay sensor kinase activity"/>
    <property type="evidence" value="ECO:0007669"/>
    <property type="project" value="InterPro"/>
</dbReference>
<dbReference type="CDD" id="cd00082">
    <property type="entry name" value="HisKA"/>
    <property type="match status" value="1"/>
</dbReference>
<feature type="domain" description="PAC" evidence="12">
    <location>
        <begin position="812"/>
        <end position="864"/>
    </location>
</feature>
<comment type="caution">
    <text evidence="13">The sequence shown here is derived from an EMBL/GenBank/DDBJ whole genome shotgun (WGS) entry which is preliminary data.</text>
</comment>